<dbReference type="Gene3D" id="3.30.70.141">
    <property type="entry name" value="Nucleoside diphosphate kinase-like domain"/>
    <property type="match status" value="1"/>
</dbReference>
<accession>G7MMP1</accession>
<dbReference type="AlphaFoldDB" id="G7MMP1"/>
<dbReference type="SUPFAM" id="SSF54919">
    <property type="entry name" value="Nucleoside diphosphate kinase, NDK"/>
    <property type="match status" value="1"/>
</dbReference>
<dbReference type="InterPro" id="IPR036850">
    <property type="entry name" value="NDK-like_dom_sf"/>
</dbReference>
<name>G7MMP1_MACMU</name>
<sequence length="101" mass="11376">HPSSGGPSWTLEWSLVAEKPDGAQRRLVGDGIQRFERRLHAGSSVVPRPGTTWGDFSAHISRNLFQARNSVEGARRRIPLWFPIRDLVSWARRQHSCGHPA</sequence>
<dbReference type="Proteomes" id="UP000013456">
    <property type="component" value="Chromosome 3"/>
</dbReference>
<organism evidence="2">
    <name type="scientific">Macaca mulatta</name>
    <name type="common">Rhesus macaque</name>
    <dbReference type="NCBI Taxonomy" id="9544"/>
    <lineage>
        <taxon>Eukaryota</taxon>
        <taxon>Metazoa</taxon>
        <taxon>Chordata</taxon>
        <taxon>Craniata</taxon>
        <taxon>Vertebrata</taxon>
        <taxon>Euteleostomi</taxon>
        <taxon>Mammalia</taxon>
        <taxon>Eutheria</taxon>
        <taxon>Euarchontoglires</taxon>
        <taxon>Primates</taxon>
        <taxon>Haplorrhini</taxon>
        <taxon>Catarrhini</taxon>
        <taxon>Cercopithecidae</taxon>
        <taxon>Cercopithecinae</taxon>
        <taxon>Macaca</taxon>
    </lineage>
</organism>
<gene>
    <name evidence="2" type="ORF">EGK_14198</name>
</gene>
<dbReference type="PANTHER" id="PTHR11349">
    <property type="entry name" value="NUCLEOSIDE DIPHOSPHATE KINASE"/>
    <property type="match status" value="1"/>
</dbReference>
<feature type="non-terminal residue" evidence="2">
    <location>
        <position position="101"/>
    </location>
</feature>
<reference evidence="2" key="1">
    <citation type="journal article" date="2011" name="Nat. Biotechnol.">
        <title>Genome sequencing and comparison of two nonhuman primate animal models, the cynomolgus and Chinese rhesus macaques.</title>
        <authorList>
            <person name="Yan G."/>
            <person name="Zhang G."/>
            <person name="Fang X."/>
            <person name="Zhang Y."/>
            <person name="Li C."/>
            <person name="Ling F."/>
            <person name="Cooper D.N."/>
            <person name="Li Q."/>
            <person name="Li Y."/>
            <person name="van Gool A.J."/>
            <person name="Du H."/>
            <person name="Chen J."/>
            <person name="Chen R."/>
            <person name="Zhang P."/>
            <person name="Huang Z."/>
            <person name="Thompson J.R."/>
            <person name="Meng Y."/>
            <person name="Bai Y."/>
            <person name="Wang J."/>
            <person name="Zhuo M."/>
            <person name="Wang T."/>
            <person name="Huang Y."/>
            <person name="Wei L."/>
            <person name="Li J."/>
            <person name="Wang Z."/>
            <person name="Hu H."/>
            <person name="Yang P."/>
            <person name="Le L."/>
            <person name="Stenson P.D."/>
            <person name="Li B."/>
            <person name="Liu X."/>
            <person name="Ball E.V."/>
            <person name="An N."/>
            <person name="Huang Q."/>
            <person name="Zhang Y."/>
            <person name="Fan W."/>
            <person name="Zhang X."/>
            <person name="Li Y."/>
            <person name="Wang W."/>
            <person name="Katze M.G."/>
            <person name="Su B."/>
            <person name="Nielsen R."/>
            <person name="Yang H."/>
            <person name="Wang J."/>
            <person name="Wang X."/>
            <person name="Wang J."/>
        </authorList>
    </citation>
    <scope>NUCLEOTIDE SEQUENCE [LARGE SCALE GENOMIC DNA]</scope>
    <source>
        <strain evidence="2">CR-5</strain>
    </source>
</reference>
<comment type="similarity">
    <text evidence="1">Belongs to the NDK family.</text>
</comment>
<proteinExistence type="inferred from homology"/>
<protein>
    <submittedName>
        <fullName evidence="2">Uncharacterized protein</fullName>
    </submittedName>
</protein>
<comment type="caution">
    <text evidence="1">Lacks conserved residue(s) required for the propagation of feature annotation.</text>
</comment>
<evidence type="ECO:0000313" key="2">
    <source>
        <dbReference type="EMBL" id="EHH17736.1"/>
    </source>
</evidence>
<dbReference type="EMBL" id="CM001255">
    <property type="protein sequence ID" value="EHH17736.1"/>
    <property type="molecule type" value="Genomic_DNA"/>
</dbReference>
<evidence type="ECO:0000256" key="1">
    <source>
        <dbReference type="PROSITE-ProRule" id="PRU00706"/>
    </source>
</evidence>
<dbReference type="PROSITE" id="PS51374">
    <property type="entry name" value="NDPK_LIKE"/>
    <property type="match status" value="1"/>
</dbReference>
<feature type="non-terminal residue" evidence="2">
    <location>
        <position position="1"/>
    </location>
</feature>